<proteinExistence type="predicted"/>
<name>D1AHA1_SEBTE</name>
<dbReference type="KEGG" id="str:Sterm_1268"/>
<gene>
    <name evidence="2" type="ordered locus">Sterm_1268</name>
</gene>
<keyword evidence="3" id="KW-1185">Reference proteome</keyword>
<organism evidence="2 3">
    <name type="scientific">Sebaldella termitidis (strain ATCC 33386 / NCTC 11300)</name>
    <dbReference type="NCBI Taxonomy" id="526218"/>
    <lineage>
        <taxon>Bacteria</taxon>
        <taxon>Fusobacteriati</taxon>
        <taxon>Fusobacteriota</taxon>
        <taxon>Fusobacteriia</taxon>
        <taxon>Fusobacteriales</taxon>
        <taxon>Leptotrichiaceae</taxon>
        <taxon>Sebaldella</taxon>
    </lineage>
</organism>
<sequence>MAKKNIEIIDRSKENVSSVPDKQENLKYQNEKLRVNNQNPDNKGLKNTGEDIKKEIESNESPVIPEQQITNIKTYGTKTDKLVVELVGKYRNIWNYLTKPDVIRRIKENSKDIEVIPIEYSFMESKEIEFLFSQIKEIYLDGVSIEVSMENLNKFSDRHGEILSEVLLELISSNVEQIKKYQARIQIIYMLGRV</sequence>
<dbReference type="EMBL" id="CP001739">
    <property type="protein sequence ID" value="ACZ08135.1"/>
    <property type="molecule type" value="Genomic_DNA"/>
</dbReference>
<evidence type="ECO:0000256" key="1">
    <source>
        <dbReference type="SAM" id="MobiDB-lite"/>
    </source>
</evidence>
<evidence type="ECO:0000313" key="3">
    <source>
        <dbReference type="Proteomes" id="UP000000845"/>
    </source>
</evidence>
<evidence type="ECO:0000313" key="2">
    <source>
        <dbReference type="EMBL" id="ACZ08135.1"/>
    </source>
</evidence>
<accession>D1AHA1</accession>
<dbReference type="STRING" id="526218.Sterm_1268"/>
<dbReference type="AlphaFoldDB" id="D1AHA1"/>
<reference evidence="3" key="1">
    <citation type="submission" date="2009-09" db="EMBL/GenBank/DDBJ databases">
        <title>The complete chromosome of Sebaldella termitidis ATCC 33386.</title>
        <authorList>
            <consortium name="US DOE Joint Genome Institute (JGI-PGF)"/>
            <person name="Lucas S."/>
            <person name="Copeland A."/>
            <person name="Lapidus A."/>
            <person name="Glavina del Rio T."/>
            <person name="Dalin E."/>
            <person name="Tice H."/>
            <person name="Bruce D."/>
            <person name="Goodwin L."/>
            <person name="Pitluck S."/>
            <person name="Kyrpides N."/>
            <person name="Mavromatis K."/>
            <person name="Ivanova N."/>
            <person name="Mikhailova N."/>
            <person name="Sims D."/>
            <person name="Meincke L."/>
            <person name="Brettin T."/>
            <person name="Detter J.C."/>
            <person name="Han C."/>
            <person name="Larimer F."/>
            <person name="Land M."/>
            <person name="Hauser L."/>
            <person name="Markowitz V."/>
            <person name="Cheng J.F."/>
            <person name="Hugenholtz P."/>
            <person name="Woyke T."/>
            <person name="Wu D."/>
            <person name="Eisen J.A."/>
        </authorList>
    </citation>
    <scope>NUCLEOTIDE SEQUENCE [LARGE SCALE GENOMIC DNA]</scope>
    <source>
        <strain evidence="3">ATCC 33386 / NCTC 11300</strain>
    </source>
</reference>
<feature type="compositionally biased region" description="Basic and acidic residues" evidence="1">
    <location>
        <begin position="1"/>
        <end position="14"/>
    </location>
</feature>
<dbReference type="RefSeq" id="WP_012860731.1">
    <property type="nucleotide sequence ID" value="NC_013517.1"/>
</dbReference>
<protein>
    <submittedName>
        <fullName evidence="2">Uncharacterized protein</fullName>
    </submittedName>
</protein>
<feature type="region of interest" description="Disordered" evidence="1">
    <location>
        <begin position="1"/>
        <end position="24"/>
    </location>
</feature>
<reference evidence="2 3" key="2">
    <citation type="journal article" date="2010" name="Stand. Genomic Sci.">
        <title>Complete genome sequence of Sebaldella termitidis type strain (NCTC 11300).</title>
        <authorList>
            <person name="Harmon-Smith M."/>
            <person name="Celia L."/>
            <person name="Chertkov O."/>
            <person name="Lapidus A."/>
            <person name="Copeland A."/>
            <person name="Glavina Del Rio T."/>
            <person name="Nolan M."/>
            <person name="Lucas S."/>
            <person name="Tice H."/>
            <person name="Cheng J.F."/>
            <person name="Han C."/>
            <person name="Detter J.C."/>
            <person name="Bruce D."/>
            <person name="Goodwin L."/>
            <person name="Pitluck S."/>
            <person name="Pati A."/>
            <person name="Liolios K."/>
            <person name="Ivanova N."/>
            <person name="Mavromatis K."/>
            <person name="Mikhailova N."/>
            <person name="Chen A."/>
            <person name="Palaniappan K."/>
            <person name="Land M."/>
            <person name="Hauser L."/>
            <person name="Chang Y.J."/>
            <person name="Jeffries C.D."/>
            <person name="Brettin T."/>
            <person name="Goker M."/>
            <person name="Beck B."/>
            <person name="Bristow J."/>
            <person name="Eisen J.A."/>
            <person name="Markowitz V."/>
            <person name="Hugenholtz P."/>
            <person name="Kyrpides N.C."/>
            <person name="Klenk H.P."/>
            <person name="Chen F."/>
        </authorList>
    </citation>
    <scope>NUCLEOTIDE SEQUENCE [LARGE SCALE GENOMIC DNA]</scope>
    <source>
        <strain evidence="3">ATCC 33386 / NCTC 11300</strain>
    </source>
</reference>
<dbReference type="HOGENOM" id="CLU_1401586_0_0_0"/>
<dbReference type="Proteomes" id="UP000000845">
    <property type="component" value="Chromosome"/>
</dbReference>